<dbReference type="Pfam" id="PF12872">
    <property type="entry name" value="OST-HTH"/>
    <property type="match status" value="2"/>
</dbReference>
<feature type="region of interest" description="Disordered" evidence="1">
    <location>
        <begin position="290"/>
        <end position="309"/>
    </location>
</feature>
<organism evidence="3 4">
    <name type="scientific">Platanthera guangdongensis</name>
    <dbReference type="NCBI Taxonomy" id="2320717"/>
    <lineage>
        <taxon>Eukaryota</taxon>
        <taxon>Viridiplantae</taxon>
        <taxon>Streptophyta</taxon>
        <taxon>Embryophyta</taxon>
        <taxon>Tracheophyta</taxon>
        <taxon>Spermatophyta</taxon>
        <taxon>Magnoliopsida</taxon>
        <taxon>Liliopsida</taxon>
        <taxon>Asparagales</taxon>
        <taxon>Orchidaceae</taxon>
        <taxon>Orchidoideae</taxon>
        <taxon>Orchideae</taxon>
        <taxon>Orchidinae</taxon>
        <taxon>Platanthera</taxon>
    </lineage>
</organism>
<dbReference type="InterPro" id="IPR041966">
    <property type="entry name" value="LOTUS-like"/>
</dbReference>
<feature type="compositionally biased region" description="Basic and acidic residues" evidence="1">
    <location>
        <begin position="1009"/>
        <end position="1027"/>
    </location>
</feature>
<feature type="compositionally biased region" description="Basic and acidic residues" evidence="1">
    <location>
        <begin position="80"/>
        <end position="91"/>
    </location>
</feature>
<feature type="compositionally biased region" description="Acidic residues" evidence="1">
    <location>
        <begin position="975"/>
        <end position="984"/>
    </location>
</feature>
<reference evidence="3 4" key="1">
    <citation type="journal article" date="2022" name="Nat. Plants">
        <title>Genomes of leafy and leafless Platanthera orchids illuminate the evolution of mycoheterotrophy.</title>
        <authorList>
            <person name="Li M.H."/>
            <person name="Liu K.W."/>
            <person name="Li Z."/>
            <person name="Lu H.C."/>
            <person name="Ye Q.L."/>
            <person name="Zhang D."/>
            <person name="Wang J.Y."/>
            <person name="Li Y.F."/>
            <person name="Zhong Z.M."/>
            <person name="Liu X."/>
            <person name="Yu X."/>
            <person name="Liu D.K."/>
            <person name="Tu X.D."/>
            <person name="Liu B."/>
            <person name="Hao Y."/>
            <person name="Liao X.Y."/>
            <person name="Jiang Y.T."/>
            <person name="Sun W.H."/>
            <person name="Chen J."/>
            <person name="Chen Y.Q."/>
            <person name="Ai Y."/>
            <person name="Zhai J.W."/>
            <person name="Wu S.S."/>
            <person name="Zhou Z."/>
            <person name="Hsiao Y.Y."/>
            <person name="Wu W.L."/>
            <person name="Chen Y.Y."/>
            <person name="Lin Y.F."/>
            <person name="Hsu J.L."/>
            <person name="Li C.Y."/>
            <person name="Wang Z.W."/>
            <person name="Zhao X."/>
            <person name="Zhong W.Y."/>
            <person name="Ma X.K."/>
            <person name="Ma L."/>
            <person name="Huang J."/>
            <person name="Chen G.Z."/>
            <person name="Huang M.Z."/>
            <person name="Huang L."/>
            <person name="Peng D.H."/>
            <person name="Luo Y.B."/>
            <person name="Zou S.Q."/>
            <person name="Chen S.P."/>
            <person name="Lan S."/>
            <person name="Tsai W.C."/>
            <person name="Van de Peer Y."/>
            <person name="Liu Z.J."/>
        </authorList>
    </citation>
    <scope>NUCLEOTIDE SEQUENCE [LARGE SCALE GENOMIC DNA]</scope>
    <source>
        <strain evidence="3">Lor288</strain>
    </source>
</reference>
<dbReference type="Proteomes" id="UP001412067">
    <property type="component" value="Unassembled WGS sequence"/>
</dbReference>
<feature type="region of interest" description="Disordered" evidence="1">
    <location>
        <begin position="80"/>
        <end position="101"/>
    </location>
</feature>
<protein>
    <recommendedName>
        <fullName evidence="2">HTH OST-type domain-containing protein</fullName>
    </recommendedName>
</protein>
<feature type="region of interest" description="Disordered" evidence="1">
    <location>
        <begin position="388"/>
        <end position="412"/>
    </location>
</feature>
<name>A0ABR2LS23_9ASPA</name>
<feature type="region of interest" description="Disordered" evidence="1">
    <location>
        <begin position="943"/>
        <end position="1030"/>
    </location>
</feature>
<evidence type="ECO:0000256" key="1">
    <source>
        <dbReference type="SAM" id="MobiDB-lite"/>
    </source>
</evidence>
<evidence type="ECO:0000313" key="3">
    <source>
        <dbReference type="EMBL" id="KAK8948089.1"/>
    </source>
</evidence>
<feature type="compositionally biased region" description="Basic and acidic residues" evidence="1">
    <location>
        <begin position="957"/>
        <end position="967"/>
    </location>
</feature>
<evidence type="ECO:0000313" key="4">
    <source>
        <dbReference type="Proteomes" id="UP001412067"/>
    </source>
</evidence>
<dbReference type="Gene3D" id="3.40.50.1010">
    <property type="entry name" value="5'-nuclease"/>
    <property type="match status" value="1"/>
</dbReference>
<dbReference type="CDD" id="cd10910">
    <property type="entry name" value="PIN_limkain_b1_N_like"/>
    <property type="match status" value="1"/>
</dbReference>
<dbReference type="InterPro" id="IPR021139">
    <property type="entry name" value="NYN"/>
</dbReference>
<dbReference type="PANTHER" id="PTHR14379:SF6">
    <property type="entry name" value="EMB|CAB71880.1"/>
    <property type="match status" value="1"/>
</dbReference>
<feature type="compositionally biased region" description="Gly residues" evidence="1">
    <location>
        <begin position="388"/>
        <end position="397"/>
    </location>
</feature>
<feature type="compositionally biased region" description="Polar residues" evidence="1">
    <location>
        <begin position="292"/>
        <end position="302"/>
    </location>
</feature>
<evidence type="ECO:0000259" key="2">
    <source>
        <dbReference type="PROSITE" id="PS51644"/>
    </source>
</evidence>
<dbReference type="InterPro" id="IPR024768">
    <property type="entry name" value="Marf1"/>
</dbReference>
<keyword evidence="4" id="KW-1185">Reference proteome</keyword>
<feature type="domain" description="HTH OST-type" evidence="2">
    <location>
        <begin position="847"/>
        <end position="923"/>
    </location>
</feature>
<dbReference type="InterPro" id="IPR025605">
    <property type="entry name" value="OST-HTH/LOTUS_dom"/>
</dbReference>
<dbReference type="PROSITE" id="PS51644">
    <property type="entry name" value="HTH_OST"/>
    <property type="match status" value="1"/>
</dbReference>
<dbReference type="CDD" id="cd08824">
    <property type="entry name" value="LOTUS"/>
    <property type="match status" value="1"/>
</dbReference>
<comment type="caution">
    <text evidence="3">The sequence shown here is derived from an EMBL/GenBank/DDBJ whole genome shotgun (WGS) entry which is preliminary data.</text>
</comment>
<accession>A0ABR2LS23</accession>
<gene>
    <name evidence="3" type="ORF">KSP40_PGU006502</name>
</gene>
<dbReference type="EMBL" id="JBBWWR010000016">
    <property type="protein sequence ID" value="KAK8948089.1"/>
    <property type="molecule type" value="Genomic_DNA"/>
</dbReference>
<sequence>MRGFKALSPIFYQSATATTPVPHQAAGGSISRQPPLFYGQIQNPVMKFIVSRSLIGKLSCSSFPHVNPPSLRSHLLHSASGDEAHRRRNDGGHSFSSSFSRRQYDEDSRNVKMTVWWDFENCNIPAGVNVHRVAQRITTAIRSIRIKGPITINAFGDVARLSRATQEALTLTGISLTHVPHCGKNSADKSIMAAIVCWVSQNPPPAHFFLISSDSDFTNIAHRLRMINYNVFISCSETASRVLCSAATVMWPWNGLVTGENVAVSHFNHPPYGLYGSWYGHYKGVLDDPFEDTNNPPTSQPEESMEPISEPKIRPVPKAVVNGILQVLHTYPEGISLSVLRTELKRNNIAIDKDFYGHKNFSQFLGSLNLLKVLSPLVVGGQLPVGGGQPSVGGGQPGTLKKGAEQPDVSPNLRKNVYTKCSTLKGGDSIMDKNSILTEQLSNCKGRNLDANGSAASSLKDDRPMVDLESRRSPSVSRLTIVDSCDDSQKRDNVIAKGGLIFLLWNSLTGHRVDSVLKKDDNAFELRRHEFSSKMVPNLHSSDLSKGVKPKDEAVEMKNLVSQKDNYEINSVDADKAITKDINSGQSEKPNFVCEQKVNLFGRIVKWCKSMIYGASDHADHSESGDKVLKIDAACSSGNATPFSCVLPEAHELFTEPSFWNDLESFLLDPKGDHLILKSRTRELLLRRLQNEGPSSLKKLDDSHLSRLGHILISEKKWVEESPSQKFPYKLVIPLKKDAISSQSSHLNGLCSLFPVKTKPNSDKQSVQEKEDLSLISTAPCNFTELRMWFQKHFNNGGNIEPEEFQKVFKDEFNQNLCCSFYGYSNISSLIGACSCKKSGLPRRDDVLSDCRKLLMELLEKNPTGFNISIFQPEFLQKYGYILDYSSLGYPKLMKLLQIIPGIKIENNYVRPAEERAAATLKEGDNEGKVFRAENGNVDNSAWDELGPLLRSTNHGNGEDRRMDKEATFTPVSLSDEEYTDSEEYTPMPPQRSAGDNSLLLKILNSSYDNKEDGTNRQHRDTNDTVVDRSQNLFQKKRRTLYTRAENLQRLKPRASPKCFSFVTNDADEKEYFAKSILDVLRKAGDLKVKEPSR</sequence>
<dbReference type="Gene3D" id="3.30.420.610">
    <property type="entry name" value="LOTUS domain-like"/>
    <property type="match status" value="1"/>
</dbReference>
<dbReference type="Pfam" id="PF01936">
    <property type="entry name" value="NYN"/>
    <property type="match status" value="1"/>
</dbReference>
<dbReference type="PANTHER" id="PTHR14379">
    <property type="entry name" value="LIMKAIN B LKAP"/>
    <property type="match status" value="1"/>
</dbReference>
<proteinExistence type="predicted"/>